<accession>A0A9P6TH88</accession>
<keyword evidence="7" id="KW-1185">Reference proteome</keyword>
<reference evidence="6" key="1">
    <citation type="submission" date="2013-11" db="EMBL/GenBank/DDBJ databases">
        <title>Genome sequence of the fusiform rust pathogen reveals effectors for host alternation and coevolution with pine.</title>
        <authorList>
            <consortium name="DOE Joint Genome Institute"/>
            <person name="Smith K."/>
            <person name="Pendleton A."/>
            <person name="Kubisiak T."/>
            <person name="Anderson C."/>
            <person name="Salamov A."/>
            <person name="Aerts A."/>
            <person name="Riley R."/>
            <person name="Clum A."/>
            <person name="Lindquist E."/>
            <person name="Ence D."/>
            <person name="Campbell M."/>
            <person name="Kronenberg Z."/>
            <person name="Feau N."/>
            <person name="Dhillon B."/>
            <person name="Hamelin R."/>
            <person name="Burleigh J."/>
            <person name="Smith J."/>
            <person name="Yandell M."/>
            <person name="Nelson C."/>
            <person name="Grigoriev I."/>
            <person name="Davis J."/>
        </authorList>
    </citation>
    <scope>NUCLEOTIDE SEQUENCE</scope>
    <source>
        <strain evidence="6">G11</strain>
    </source>
</reference>
<dbReference type="InterPro" id="IPR050238">
    <property type="entry name" value="DNA_Rep/Repair_Clamp_Loader"/>
</dbReference>
<dbReference type="Pfam" id="PF13177">
    <property type="entry name" value="DNA_pol3_delta2"/>
    <property type="match status" value="1"/>
</dbReference>
<dbReference type="GO" id="GO:0005663">
    <property type="term" value="C:DNA replication factor C complex"/>
    <property type="evidence" value="ECO:0007669"/>
    <property type="project" value="TreeGrafter"/>
</dbReference>
<evidence type="ECO:0000256" key="2">
    <source>
        <dbReference type="ARBA" id="ARBA00005378"/>
    </source>
</evidence>
<dbReference type="GO" id="GO:0006271">
    <property type="term" value="P:DNA strand elongation involved in DNA replication"/>
    <property type="evidence" value="ECO:0007669"/>
    <property type="project" value="UniProtKB-ARBA"/>
</dbReference>
<dbReference type="GO" id="GO:0003677">
    <property type="term" value="F:DNA binding"/>
    <property type="evidence" value="ECO:0007669"/>
    <property type="project" value="InterPro"/>
</dbReference>
<dbReference type="FunFam" id="1.10.8.60:FF:000030">
    <property type="entry name" value="replication factor C subunit 3"/>
    <property type="match status" value="1"/>
</dbReference>
<dbReference type="PANTHER" id="PTHR11669">
    <property type="entry name" value="REPLICATION FACTOR C / DNA POLYMERASE III GAMMA-TAU SUBUNIT"/>
    <property type="match status" value="1"/>
</dbReference>
<dbReference type="InterPro" id="IPR027417">
    <property type="entry name" value="P-loop_NTPase"/>
</dbReference>
<organism evidence="6 7">
    <name type="scientific">Cronartium quercuum f. sp. fusiforme G11</name>
    <dbReference type="NCBI Taxonomy" id="708437"/>
    <lineage>
        <taxon>Eukaryota</taxon>
        <taxon>Fungi</taxon>
        <taxon>Dikarya</taxon>
        <taxon>Basidiomycota</taxon>
        <taxon>Pucciniomycotina</taxon>
        <taxon>Pucciniomycetes</taxon>
        <taxon>Pucciniales</taxon>
        <taxon>Coleosporiaceae</taxon>
        <taxon>Cronartium</taxon>
    </lineage>
</organism>
<evidence type="ECO:0000256" key="1">
    <source>
        <dbReference type="ARBA" id="ARBA00004123"/>
    </source>
</evidence>
<dbReference type="AlphaFoldDB" id="A0A9P6TH88"/>
<dbReference type="GO" id="GO:0031390">
    <property type="term" value="C:Ctf18 RFC-like complex"/>
    <property type="evidence" value="ECO:0007669"/>
    <property type="project" value="TreeGrafter"/>
</dbReference>
<dbReference type="Pfam" id="PF21960">
    <property type="entry name" value="RCF1-5-like_lid"/>
    <property type="match status" value="1"/>
</dbReference>
<name>A0A9P6TH88_9BASI</name>
<dbReference type="EMBL" id="MU167212">
    <property type="protein sequence ID" value="KAG0151525.1"/>
    <property type="molecule type" value="Genomic_DNA"/>
</dbReference>
<keyword evidence="3" id="KW-0235">DNA replication</keyword>
<dbReference type="GO" id="GO:0003689">
    <property type="term" value="F:DNA clamp loader activity"/>
    <property type="evidence" value="ECO:0007669"/>
    <property type="project" value="TreeGrafter"/>
</dbReference>
<dbReference type="PANTHER" id="PTHR11669:SF1">
    <property type="entry name" value="REPLICATION FACTOR C SUBUNIT 3"/>
    <property type="match status" value="1"/>
</dbReference>
<dbReference type="Proteomes" id="UP000886653">
    <property type="component" value="Unassembled WGS sequence"/>
</dbReference>
<dbReference type="CDD" id="cd00009">
    <property type="entry name" value="AAA"/>
    <property type="match status" value="1"/>
</dbReference>
<evidence type="ECO:0000256" key="4">
    <source>
        <dbReference type="ARBA" id="ARBA00023242"/>
    </source>
</evidence>
<dbReference type="Pfam" id="PF22534">
    <property type="entry name" value="RFC_C"/>
    <property type="match status" value="1"/>
</dbReference>
<evidence type="ECO:0000256" key="3">
    <source>
        <dbReference type="ARBA" id="ARBA00022705"/>
    </source>
</evidence>
<dbReference type="SUPFAM" id="SSF52540">
    <property type="entry name" value="P-loop containing nucleoside triphosphate hydrolases"/>
    <property type="match status" value="1"/>
</dbReference>
<dbReference type="FunFam" id="1.20.272.10:FF:000002">
    <property type="entry name" value="Replication factor C subunit 3"/>
    <property type="match status" value="1"/>
</dbReference>
<dbReference type="GO" id="GO:0031389">
    <property type="term" value="C:Rad17 RFC-like complex"/>
    <property type="evidence" value="ECO:0007669"/>
    <property type="project" value="TreeGrafter"/>
</dbReference>
<comment type="subcellular location">
    <subcellularLocation>
        <location evidence="1">Nucleus</location>
    </subcellularLocation>
</comment>
<dbReference type="SUPFAM" id="SSF48019">
    <property type="entry name" value="post-AAA+ oligomerization domain-like"/>
    <property type="match status" value="1"/>
</dbReference>
<evidence type="ECO:0000313" key="7">
    <source>
        <dbReference type="Proteomes" id="UP000886653"/>
    </source>
</evidence>
<dbReference type="FunFam" id="3.40.50.300:FF:000136">
    <property type="entry name" value="Replication factor C subunit 5"/>
    <property type="match status" value="1"/>
</dbReference>
<evidence type="ECO:0000313" key="6">
    <source>
        <dbReference type="EMBL" id="KAG0151525.1"/>
    </source>
</evidence>
<protein>
    <recommendedName>
        <fullName evidence="5">Replication factor C subunit 5</fullName>
    </recommendedName>
</protein>
<gene>
    <name evidence="6" type="ORF">CROQUDRAFT_650931</name>
</gene>
<comment type="similarity">
    <text evidence="2">Belongs to the activator 1 small subunits family.</text>
</comment>
<dbReference type="GO" id="GO:0031391">
    <property type="term" value="C:Elg1 RFC-like complex"/>
    <property type="evidence" value="ECO:0007669"/>
    <property type="project" value="TreeGrafter"/>
</dbReference>
<dbReference type="OrthoDB" id="761538at2759"/>
<dbReference type="GO" id="GO:0006281">
    <property type="term" value="P:DNA repair"/>
    <property type="evidence" value="ECO:0007669"/>
    <property type="project" value="UniProtKB-ARBA"/>
</dbReference>
<dbReference type="Gene3D" id="1.20.272.10">
    <property type="match status" value="1"/>
</dbReference>
<sequence length="360" mass="40533">MSLLVDKHRPKSLDQLDYHDDLTKRIRSLAKSADFPHCLFYGPSGSGKKTRIAATLRELFGPGASKLRVEQKIFLTPSKRKLDLQIIESNYHLELTPSDLSQWDRSVIQDILKEVGQSSQLDSNATRKFKVVIIHSADELTHDAQAALRRTMERHTSTMRLILCANSTARIIAPIRSRCLLLRVGAPEPDQIAKVLNSVAKKEKFVNGLPEETAMAIALHAKGNLRRALLSLEAIRAQDETLSKTRSSPGSIPLTDWETQIDRIANLIAQEQSPEKLQEVRGLVYELLVHLIPPSILMVNLTKGLLARADDALRPDIVHHAAYYEHRLRQGNKPIFHIEAFVAKVMSVYKNYSIGLHEFL</sequence>
<proteinExistence type="inferred from homology"/>
<dbReference type="Gene3D" id="1.10.8.60">
    <property type="match status" value="1"/>
</dbReference>
<dbReference type="Gene3D" id="3.40.50.300">
    <property type="entry name" value="P-loop containing nucleotide triphosphate hydrolases"/>
    <property type="match status" value="1"/>
</dbReference>
<keyword evidence="4" id="KW-0539">Nucleus</keyword>
<evidence type="ECO:0000256" key="5">
    <source>
        <dbReference type="ARBA" id="ARBA00070185"/>
    </source>
</evidence>
<comment type="caution">
    <text evidence="6">The sequence shown here is derived from an EMBL/GenBank/DDBJ whole genome shotgun (WGS) entry which is preliminary data.</text>
</comment>
<dbReference type="InterPro" id="IPR008921">
    <property type="entry name" value="DNA_pol3_clamp-load_cplx_C"/>
</dbReference>